<gene>
    <name evidence="1" type="ORF">JN11_00296</name>
</gene>
<dbReference type="RefSeq" id="WP_144908919.1">
    <property type="nucleotide sequence ID" value="NZ_VLLI01000001.1"/>
</dbReference>
<comment type="caution">
    <text evidence="1">The sequence shown here is derived from an EMBL/GenBank/DDBJ whole genome shotgun (WGS) entry which is preliminary data.</text>
</comment>
<dbReference type="OrthoDB" id="756984at2"/>
<protein>
    <recommendedName>
        <fullName evidence="3">Lipoprotein</fullName>
    </recommendedName>
</protein>
<dbReference type="PROSITE" id="PS51257">
    <property type="entry name" value="PROKAR_LIPOPROTEIN"/>
    <property type="match status" value="1"/>
</dbReference>
<accession>A0A562UFL0</accession>
<evidence type="ECO:0000313" key="1">
    <source>
        <dbReference type="EMBL" id="TWJ04584.1"/>
    </source>
</evidence>
<evidence type="ECO:0008006" key="3">
    <source>
        <dbReference type="Google" id="ProtNLM"/>
    </source>
</evidence>
<proteinExistence type="predicted"/>
<dbReference type="Proteomes" id="UP000317010">
    <property type="component" value="Unassembled WGS sequence"/>
</dbReference>
<reference evidence="1 2" key="1">
    <citation type="submission" date="2019-07" db="EMBL/GenBank/DDBJ databases">
        <title>Genomic Encyclopedia of Archaeal and Bacterial Type Strains, Phase II (KMG-II): from individual species to whole genera.</title>
        <authorList>
            <person name="Goeker M."/>
        </authorList>
    </citation>
    <scope>NUCLEOTIDE SEQUENCE [LARGE SCALE GENOMIC DNA]</scope>
    <source>
        <strain evidence="1 2">ATCC BAA-1854</strain>
    </source>
</reference>
<dbReference type="AlphaFoldDB" id="A0A562UFL0"/>
<sequence>MKIKAGIFSILIVILFGCSKDGLVMNGTITNCPNNSTCSYQYYENADYTNVYKLTSGQNRVFVYKSVDSAMCNALTSMYFKADMGSSSFEITAKQIILAQVASASLICSCCNSVGYINPIGGDIRGTKKNSTAWLINAEIIEGDANGKPIDTVVVNQYFTLSSAPL</sequence>
<name>A0A562UFL0_9SPHI</name>
<keyword evidence="2" id="KW-1185">Reference proteome</keyword>
<organism evidence="1 2">
    <name type="scientific">Mucilaginibacter frigoritolerans</name>
    <dbReference type="NCBI Taxonomy" id="652788"/>
    <lineage>
        <taxon>Bacteria</taxon>
        <taxon>Pseudomonadati</taxon>
        <taxon>Bacteroidota</taxon>
        <taxon>Sphingobacteriia</taxon>
        <taxon>Sphingobacteriales</taxon>
        <taxon>Sphingobacteriaceae</taxon>
        <taxon>Mucilaginibacter</taxon>
    </lineage>
</organism>
<dbReference type="EMBL" id="VLLI01000001">
    <property type="protein sequence ID" value="TWJ04584.1"/>
    <property type="molecule type" value="Genomic_DNA"/>
</dbReference>
<evidence type="ECO:0000313" key="2">
    <source>
        <dbReference type="Proteomes" id="UP000317010"/>
    </source>
</evidence>